<dbReference type="GO" id="GO:0003677">
    <property type="term" value="F:DNA binding"/>
    <property type="evidence" value="ECO:0007669"/>
    <property type="project" value="InterPro"/>
</dbReference>
<evidence type="ECO:0000259" key="1">
    <source>
        <dbReference type="SMART" id="SM00966"/>
    </source>
</evidence>
<organism evidence="2">
    <name type="scientific">uncultured marine group II/III euryarchaeote AD1000_58_G05</name>
    <dbReference type="NCBI Taxonomy" id="1457790"/>
    <lineage>
        <taxon>Archaea</taxon>
        <taxon>Methanobacteriati</taxon>
        <taxon>Methanobacteriota</taxon>
        <taxon>environmental samples</taxon>
    </lineage>
</organism>
<dbReference type="Gene3D" id="1.20.58.220">
    <property type="entry name" value="Phosphate transport system protein phou homolog 2, domain 2"/>
    <property type="match status" value="1"/>
</dbReference>
<dbReference type="SUPFAM" id="SSF109755">
    <property type="entry name" value="PhoU-like"/>
    <property type="match status" value="1"/>
</dbReference>
<dbReference type="GO" id="GO:0045936">
    <property type="term" value="P:negative regulation of phosphate metabolic process"/>
    <property type="evidence" value="ECO:0007669"/>
    <property type="project" value="InterPro"/>
</dbReference>
<dbReference type="InterPro" id="IPR007159">
    <property type="entry name" value="SpoVT-AbrB_dom"/>
</dbReference>
<dbReference type="Pfam" id="PF04014">
    <property type="entry name" value="MazE_antitoxin"/>
    <property type="match status" value="1"/>
</dbReference>
<dbReference type="SMART" id="SM00966">
    <property type="entry name" value="SpoVT_AbrB"/>
    <property type="match status" value="1"/>
</dbReference>
<name>A0A075G051_9EURY</name>
<dbReference type="InterPro" id="IPR028366">
    <property type="entry name" value="PhoU"/>
</dbReference>
<dbReference type="EMBL" id="KF900442">
    <property type="protein sequence ID" value="AIE95146.1"/>
    <property type="molecule type" value="Genomic_DNA"/>
</dbReference>
<dbReference type="PANTHER" id="PTHR42930">
    <property type="entry name" value="PHOSPHATE-SPECIFIC TRANSPORT SYSTEM ACCESSORY PROTEIN PHOU"/>
    <property type="match status" value="1"/>
</dbReference>
<dbReference type="PANTHER" id="PTHR42930:SF2">
    <property type="entry name" value="PHOU DOMAIN-CONTAINING PROTEIN"/>
    <property type="match status" value="1"/>
</dbReference>
<dbReference type="Pfam" id="PF01895">
    <property type="entry name" value="PhoU"/>
    <property type="match status" value="1"/>
</dbReference>
<evidence type="ECO:0000313" key="2">
    <source>
        <dbReference type="EMBL" id="AIE95146.1"/>
    </source>
</evidence>
<dbReference type="InterPro" id="IPR026022">
    <property type="entry name" value="PhoU_dom"/>
</dbReference>
<dbReference type="GO" id="GO:0030643">
    <property type="term" value="P:intracellular phosphate ion homeostasis"/>
    <property type="evidence" value="ECO:0007669"/>
    <property type="project" value="InterPro"/>
</dbReference>
<sequence length="363" mass="42219">MLLAYERYIFRRCRERIMKASSDRSEVRKLQLTGGSTYIVSLPKKWVTDHGLAAKDQVRVEWRPSGNLRIIPEVTSITIRREVDINLSEIPKEFVFDHLIGAYLSGAQLIRIRTKNGFDRKDRRIFRSFIHTTRGIEITTEAENKIEMLSLLNPSEMPLFSTINRMYLLISSQIRDISDVLAGNELTVLEDAEEREKEIDALRFLMERQVGLILESSRLEESMGTNRWEASEFSRVVRTFERMGDHSFRISNLINDFEGDRLPNNSVLLSIIPIWQNSMKLLLSNFRKNKISEVHDAKKQLNSAIRSLEEFEANLWDSDVGRVNALYQDRLSESLRRICAYSSDMAEILINIHNHRKSIEVNL</sequence>
<reference evidence="2" key="1">
    <citation type="journal article" date="2014" name="Genome Biol. Evol.">
        <title>Pangenome evidence for extensive interdomain horizontal transfer affecting lineage core and shell genes in uncultured planktonic thaumarchaeota and euryarchaeota.</title>
        <authorList>
            <person name="Deschamps P."/>
            <person name="Zivanovic Y."/>
            <person name="Moreira D."/>
            <person name="Rodriguez-Valera F."/>
            <person name="Lopez-Garcia P."/>
        </authorList>
    </citation>
    <scope>NUCLEOTIDE SEQUENCE</scope>
</reference>
<dbReference type="AlphaFoldDB" id="A0A075G051"/>
<dbReference type="InterPro" id="IPR038078">
    <property type="entry name" value="PhoU-like_sf"/>
</dbReference>
<accession>A0A075G051</accession>
<feature type="domain" description="SpoVT-AbrB" evidence="1">
    <location>
        <begin position="32"/>
        <end position="78"/>
    </location>
</feature>
<proteinExistence type="predicted"/>
<protein>
    <submittedName>
        <fullName evidence="2">Phosphate uptake regulator</fullName>
    </submittedName>
</protein>